<gene>
    <name evidence="1" type="ORF">DERF_010004</name>
</gene>
<protein>
    <submittedName>
        <fullName evidence="1">Uncharacterized protein</fullName>
    </submittedName>
</protein>
<organism evidence="1 2">
    <name type="scientific">Dermatophagoides farinae</name>
    <name type="common">American house dust mite</name>
    <dbReference type="NCBI Taxonomy" id="6954"/>
    <lineage>
        <taxon>Eukaryota</taxon>
        <taxon>Metazoa</taxon>
        <taxon>Ecdysozoa</taxon>
        <taxon>Arthropoda</taxon>
        <taxon>Chelicerata</taxon>
        <taxon>Arachnida</taxon>
        <taxon>Acari</taxon>
        <taxon>Acariformes</taxon>
        <taxon>Sarcoptiformes</taxon>
        <taxon>Astigmata</taxon>
        <taxon>Psoroptidia</taxon>
        <taxon>Analgoidea</taxon>
        <taxon>Pyroglyphidae</taxon>
        <taxon>Dermatophagoidinae</taxon>
        <taxon>Dermatophagoides</taxon>
    </lineage>
</organism>
<accession>A0A922L238</accession>
<dbReference type="Proteomes" id="UP000790347">
    <property type="component" value="Unassembled WGS sequence"/>
</dbReference>
<reference evidence="1" key="2">
    <citation type="journal article" date="2022" name="Res Sq">
        <title>Comparative Genomics Reveals Insights into the Divergent Evolution of Astigmatic Mites and Household Pest Adaptations.</title>
        <authorList>
            <person name="Xiong Q."/>
            <person name="Wan A.T.-Y."/>
            <person name="Liu X.-Y."/>
            <person name="Fung C.S.-H."/>
            <person name="Xiao X."/>
            <person name="Malainual N."/>
            <person name="Hou J."/>
            <person name="Wang L."/>
            <person name="Wang M."/>
            <person name="Yang K."/>
            <person name="Cui Y."/>
            <person name="Leung E."/>
            <person name="Nong W."/>
            <person name="Shin S.-K."/>
            <person name="Au S."/>
            <person name="Jeong K.Y."/>
            <person name="Chew F.T."/>
            <person name="Hui J."/>
            <person name="Leung T.F."/>
            <person name="Tungtrongchitr A."/>
            <person name="Zhong N."/>
            <person name="Liu Z."/>
            <person name="Tsui S."/>
        </authorList>
    </citation>
    <scope>NUCLEOTIDE SEQUENCE</scope>
    <source>
        <strain evidence="1">Derf</strain>
        <tissue evidence="1">Whole organism</tissue>
    </source>
</reference>
<comment type="caution">
    <text evidence="1">The sequence shown here is derived from an EMBL/GenBank/DDBJ whole genome shotgun (WGS) entry which is preliminary data.</text>
</comment>
<dbReference type="EMBL" id="ASGP02000004">
    <property type="protein sequence ID" value="KAH9511552.1"/>
    <property type="molecule type" value="Genomic_DNA"/>
</dbReference>
<dbReference type="AlphaFoldDB" id="A0A922L238"/>
<reference evidence="1" key="1">
    <citation type="submission" date="2013-05" db="EMBL/GenBank/DDBJ databases">
        <authorList>
            <person name="Yim A.K.Y."/>
            <person name="Chan T.F."/>
            <person name="Ji K.M."/>
            <person name="Liu X.Y."/>
            <person name="Zhou J.W."/>
            <person name="Li R.Q."/>
            <person name="Yang K.Y."/>
            <person name="Li J."/>
            <person name="Li M."/>
            <person name="Law P.T.W."/>
            <person name="Wu Y.L."/>
            <person name="Cai Z.L."/>
            <person name="Qin H."/>
            <person name="Bao Y."/>
            <person name="Leung R.K.K."/>
            <person name="Ng P.K.S."/>
            <person name="Zou J."/>
            <person name="Zhong X.J."/>
            <person name="Ran P.X."/>
            <person name="Zhong N.S."/>
            <person name="Liu Z.G."/>
            <person name="Tsui S.K.W."/>
        </authorList>
    </citation>
    <scope>NUCLEOTIDE SEQUENCE</scope>
    <source>
        <strain evidence="1">Derf</strain>
        <tissue evidence="1">Whole organism</tissue>
    </source>
</reference>
<keyword evidence="2" id="KW-1185">Reference proteome</keyword>
<proteinExistence type="predicted"/>
<evidence type="ECO:0000313" key="1">
    <source>
        <dbReference type="EMBL" id="KAH9511552.1"/>
    </source>
</evidence>
<evidence type="ECO:0000313" key="2">
    <source>
        <dbReference type="Proteomes" id="UP000790347"/>
    </source>
</evidence>
<sequence>MNKLFNKWMNSNELQLIVNQSTDNDVYVWLHPKKNQMNVAENTKKNYLKFCNLIASSSSHHQQHFKYPSDDDSNKQDMFVVLYDTKRNETKRN</sequence>
<name>A0A922L238_DERFA</name>